<protein>
    <recommendedName>
        <fullName evidence="3 7">Exocyst complex component 2</fullName>
    </recommendedName>
</protein>
<evidence type="ECO:0000313" key="11">
    <source>
        <dbReference type="EMBL" id="CAB3359453.1"/>
    </source>
</evidence>
<dbReference type="Pfam" id="PF01833">
    <property type="entry name" value="TIG"/>
    <property type="match status" value="1"/>
</dbReference>
<dbReference type="GO" id="GO:0015031">
    <property type="term" value="P:protein transport"/>
    <property type="evidence" value="ECO:0007669"/>
    <property type="project" value="UniProtKB-KW"/>
</dbReference>
<dbReference type="EMBL" id="CADEPI010000001">
    <property type="protein sequence ID" value="CAB3359453.1"/>
    <property type="molecule type" value="Genomic_DNA"/>
</dbReference>
<keyword evidence="5 7" id="KW-0268">Exocytosis</keyword>
<dbReference type="InterPro" id="IPR013783">
    <property type="entry name" value="Ig-like_fold"/>
</dbReference>
<evidence type="ECO:0000256" key="2">
    <source>
        <dbReference type="ARBA" id="ARBA00010578"/>
    </source>
</evidence>
<organism evidence="11 12">
    <name type="scientific">Cloeon dipterum</name>
    <dbReference type="NCBI Taxonomy" id="197152"/>
    <lineage>
        <taxon>Eukaryota</taxon>
        <taxon>Metazoa</taxon>
        <taxon>Ecdysozoa</taxon>
        <taxon>Arthropoda</taxon>
        <taxon>Hexapoda</taxon>
        <taxon>Insecta</taxon>
        <taxon>Pterygota</taxon>
        <taxon>Palaeoptera</taxon>
        <taxon>Ephemeroptera</taxon>
        <taxon>Pisciforma</taxon>
        <taxon>Baetidae</taxon>
        <taxon>Cloeon</taxon>
    </lineage>
</organism>
<evidence type="ECO:0000256" key="5">
    <source>
        <dbReference type="ARBA" id="ARBA00022483"/>
    </source>
</evidence>
<dbReference type="AlphaFoldDB" id="A0A8S1BT25"/>
<accession>A0A8S1BT25</accession>
<feature type="domain" description="Exocyst complex component EXOC2/Sec5 N-terminal" evidence="10">
    <location>
        <begin position="124"/>
        <end position="870"/>
    </location>
</feature>
<proteinExistence type="inferred from homology"/>
<evidence type="ECO:0000259" key="10">
    <source>
        <dbReference type="Pfam" id="PF15469"/>
    </source>
</evidence>
<comment type="similarity">
    <text evidence="2 7">Belongs to the SEC5 family.</text>
</comment>
<evidence type="ECO:0000256" key="4">
    <source>
        <dbReference type="ARBA" id="ARBA00022448"/>
    </source>
</evidence>
<dbReference type="Proteomes" id="UP000494165">
    <property type="component" value="Unassembled WGS sequence"/>
</dbReference>
<dbReference type="InterPro" id="IPR002909">
    <property type="entry name" value="IPT_dom"/>
</dbReference>
<dbReference type="InterPro" id="IPR039481">
    <property type="entry name" value="EXOC2/Sec5_N_dom"/>
</dbReference>
<comment type="subunit">
    <text evidence="7">Component of the exocyst complex.</text>
</comment>
<evidence type="ECO:0000256" key="6">
    <source>
        <dbReference type="ARBA" id="ARBA00022927"/>
    </source>
</evidence>
<keyword evidence="12" id="KW-1185">Reference proteome</keyword>
<dbReference type="InterPro" id="IPR029175">
    <property type="entry name" value="EXOC2/Sec5"/>
</dbReference>
<dbReference type="InterPro" id="IPR014756">
    <property type="entry name" value="Ig_E-set"/>
</dbReference>
<dbReference type="GO" id="GO:0048468">
    <property type="term" value="P:cell development"/>
    <property type="evidence" value="ECO:0007669"/>
    <property type="project" value="UniProtKB-ARBA"/>
</dbReference>
<keyword evidence="4 7" id="KW-0813">Transport</keyword>
<evidence type="ECO:0000256" key="1">
    <source>
        <dbReference type="ARBA" id="ARBA00002660"/>
    </source>
</evidence>
<evidence type="ECO:0000256" key="7">
    <source>
        <dbReference type="RuleBase" id="RU365069"/>
    </source>
</evidence>
<dbReference type="CDD" id="cd00603">
    <property type="entry name" value="IPT_PCSR"/>
    <property type="match status" value="1"/>
</dbReference>
<feature type="region of interest" description="Disordered" evidence="8">
    <location>
        <begin position="380"/>
        <end position="402"/>
    </location>
</feature>
<dbReference type="GO" id="GO:0006893">
    <property type="term" value="P:Golgi to plasma membrane transport"/>
    <property type="evidence" value="ECO:0007669"/>
    <property type="project" value="UniProtKB-UniRule"/>
</dbReference>
<dbReference type="SUPFAM" id="SSF81296">
    <property type="entry name" value="E set domains"/>
    <property type="match status" value="1"/>
</dbReference>
<dbReference type="PANTHER" id="PTHR13043:SF1">
    <property type="entry name" value="EXOCYST COMPLEX COMPONENT 2"/>
    <property type="match status" value="1"/>
</dbReference>
<evidence type="ECO:0000313" key="12">
    <source>
        <dbReference type="Proteomes" id="UP000494165"/>
    </source>
</evidence>
<dbReference type="GO" id="GO:0006887">
    <property type="term" value="P:exocytosis"/>
    <property type="evidence" value="ECO:0007669"/>
    <property type="project" value="UniProtKB-KW"/>
</dbReference>
<gene>
    <name evidence="11" type="ORF">CLODIP_2_CD05148</name>
</gene>
<dbReference type="GO" id="GO:0000145">
    <property type="term" value="C:exocyst"/>
    <property type="evidence" value="ECO:0007669"/>
    <property type="project" value="UniProtKB-UniRule"/>
</dbReference>
<feature type="compositionally biased region" description="Polar residues" evidence="8">
    <location>
        <begin position="388"/>
        <end position="398"/>
    </location>
</feature>
<evidence type="ECO:0000259" key="9">
    <source>
        <dbReference type="Pfam" id="PF01833"/>
    </source>
</evidence>
<dbReference type="GO" id="GO:0048731">
    <property type="term" value="P:system development"/>
    <property type="evidence" value="ECO:0007669"/>
    <property type="project" value="UniProtKB-ARBA"/>
</dbReference>
<sequence>MPAEAPTVTGISPKEGPPGTRVTIRGQHFGNSPRDLMGLTICGCNCLLSAEWVSPNKIIARSGPANCKGDIIVMTRQGGIGASTVQFRGYMETVGPLKESAVWVEEEISNWGRRAMSTTAMQQQDPLGLSVEDSSKSLPDDQMNQYFPHPSSESLSSEDFVPARFLLKNHHGTSFDDLKAGLSHLQRKVGAHKEGQLSFLKANVGAVMDQLDTLCVLRDKFEQDALQVRMMPTVRLEQSIEDSRREADRLFKEVLNRRENADATRNALSAMQRNKFLFLLPTSIEKNSIKGDYDLIVNDYTRAKSLFSDSDIEIFKRVFEEVDKRIDSLISRLKTQLTTMPCTLEDQKKLARNLASLDGDNNHAWNAIEARYNYLLESLTAPPEKPPENSNNALSPSSKLGGGQNWQGELPIKIQTVEDCLEVFSFQFPELWKLGQSYFSGELQVEASSGHNKSFRDIILRSIKMLCEIVKENLTMPVGTLTPKHKNSNKNSTDFGPWLPQCLTEVVFLYKSLCGLDLPSDALALINNLIQDLRFHCLLVIMKQTSEQVRMLYKQETWVHDLPSATLPGKQSGGLVTALPSLFESKVTDAVTLLKESIFVHIPGETTVNPILANPSVHSQYGSLAQSIFQGFVQTLEHLSSSKEVMSATPMFLSQILTSSLPPTRQSGNRKLPSENPQLIILSNCLYTRDIVLPSVMKSLASLTGDQETPPLLLARETAVNLLSDLDKQLCEKYLESKTDPLVGTIEPSMYIGEFDWAKLPERSVIERGDLRPYIKEILANLISVNCEVQNVLPSQCRRLLSYIVEMIAEEVSRLMTCIPNFNDEGVLQAHIDLAFLRKTLSPFCTPTAKAFFNEALEAVPPVQKAEHKKWVCSPFASDFKFISFLCRAMEHIFIGIEAKMRLQLLCLKP</sequence>
<evidence type="ECO:0000256" key="8">
    <source>
        <dbReference type="SAM" id="MobiDB-lite"/>
    </source>
</evidence>
<dbReference type="FunFam" id="2.60.40.10:FF:000196">
    <property type="entry name" value="Exocyst complex component 2"/>
    <property type="match status" value="1"/>
</dbReference>
<evidence type="ECO:0000256" key="3">
    <source>
        <dbReference type="ARBA" id="ARBA00017526"/>
    </source>
</evidence>
<dbReference type="Gene3D" id="2.60.40.10">
    <property type="entry name" value="Immunoglobulins"/>
    <property type="match status" value="1"/>
</dbReference>
<comment type="caution">
    <text evidence="11">The sequence shown here is derived from an EMBL/GenBank/DDBJ whole genome shotgun (WGS) entry which is preliminary data.</text>
</comment>
<dbReference type="Pfam" id="PF15469">
    <property type="entry name" value="Sec5"/>
    <property type="match status" value="1"/>
</dbReference>
<comment type="function">
    <text evidence="1 7">Component of the exocyst complex involved in the docking of exocytic vesicles with fusion sites on the plasma membrane.</text>
</comment>
<dbReference type="PANTHER" id="PTHR13043">
    <property type="entry name" value="EXOCYST COMPLEX COMPONENT SEC5"/>
    <property type="match status" value="1"/>
</dbReference>
<name>A0A8S1BT25_9INSE</name>
<keyword evidence="6 7" id="KW-0653">Protein transport</keyword>
<feature type="domain" description="IPT/TIG" evidence="9">
    <location>
        <begin position="6"/>
        <end position="87"/>
    </location>
</feature>
<dbReference type="OrthoDB" id="26242at2759"/>
<reference evidence="11 12" key="1">
    <citation type="submission" date="2020-04" db="EMBL/GenBank/DDBJ databases">
        <authorList>
            <person name="Alioto T."/>
            <person name="Alioto T."/>
            <person name="Gomez Garrido J."/>
        </authorList>
    </citation>
    <scope>NUCLEOTIDE SEQUENCE [LARGE SCALE GENOMIC DNA]</scope>
</reference>